<keyword evidence="3" id="KW-1185">Reference proteome</keyword>
<name>A0A1M6DJA5_9FLAO</name>
<proteinExistence type="predicted"/>
<dbReference type="Proteomes" id="UP000184231">
    <property type="component" value="Unassembled WGS sequence"/>
</dbReference>
<dbReference type="RefSeq" id="WP_072763588.1">
    <property type="nucleotide sequence ID" value="NZ_FQYX01000005.1"/>
</dbReference>
<evidence type="ECO:0000256" key="1">
    <source>
        <dbReference type="SAM" id="Phobius"/>
    </source>
</evidence>
<reference evidence="2 3" key="1">
    <citation type="submission" date="2016-11" db="EMBL/GenBank/DDBJ databases">
        <authorList>
            <person name="Jaros S."/>
            <person name="Januszkiewicz K."/>
            <person name="Wedrychowicz H."/>
        </authorList>
    </citation>
    <scope>NUCLEOTIDE SEQUENCE [LARGE SCALE GENOMIC DNA]</scope>
    <source>
        <strain evidence="2 3">CGMCC 1.8863</strain>
    </source>
</reference>
<feature type="transmembrane region" description="Helical" evidence="1">
    <location>
        <begin position="68"/>
        <end position="89"/>
    </location>
</feature>
<keyword evidence="1" id="KW-0812">Transmembrane</keyword>
<keyword evidence="1" id="KW-0472">Membrane</keyword>
<organism evidence="2 3">
    <name type="scientific">Arenibacter nanhaiticus</name>
    <dbReference type="NCBI Taxonomy" id="558155"/>
    <lineage>
        <taxon>Bacteria</taxon>
        <taxon>Pseudomonadati</taxon>
        <taxon>Bacteroidota</taxon>
        <taxon>Flavobacteriia</taxon>
        <taxon>Flavobacteriales</taxon>
        <taxon>Flavobacteriaceae</taxon>
        <taxon>Arenibacter</taxon>
    </lineage>
</organism>
<dbReference type="OrthoDB" id="1144067at2"/>
<gene>
    <name evidence="2" type="ORF">SAMN04487911_10529</name>
</gene>
<evidence type="ECO:0000313" key="3">
    <source>
        <dbReference type="Proteomes" id="UP000184231"/>
    </source>
</evidence>
<accession>A0A1M6DJA5</accession>
<keyword evidence="1" id="KW-1133">Transmembrane helix</keyword>
<feature type="transmembrane region" description="Helical" evidence="1">
    <location>
        <begin position="12"/>
        <end position="32"/>
    </location>
</feature>
<dbReference type="EMBL" id="FQYX01000005">
    <property type="protein sequence ID" value="SHI73139.1"/>
    <property type="molecule type" value="Genomic_DNA"/>
</dbReference>
<dbReference type="AlphaFoldDB" id="A0A1M6DJA5"/>
<protein>
    <submittedName>
        <fullName evidence="2">Uncharacterized protein</fullName>
    </submittedName>
</protein>
<evidence type="ECO:0000313" key="2">
    <source>
        <dbReference type="EMBL" id="SHI73139.1"/>
    </source>
</evidence>
<dbReference type="STRING" id="558155.SAMN04487911_10529"/>
<sequence length="99" mass="11066">MAVERGDKIRDLFLGLLFDGIGMLSFVIPGIGEFSDIVWAPVSAWLMTRLYKGKIGKVAGVVNFIEEIVPGFDIIPSFTLMWLYTYVFSPSEKKSVTTK</sequence>